<evidence type="ECO:0000313" key="4">
    <source>
        <dbReference type="Proteomes" id="UP000235392"/>
    </source>
</evidence>
<protein>
    <submittedName>
        <fullName evidence="3">Uncharacterized protein</fullName>
    </submittedName>
</protein>
<evidence type="ECO:0000313" key="2">
    <source>
        <dbReference type="EMBL" id="PLW05923.1"/>
    </source>
</evidence>
<proteinExistence type="predicted"/>
<feature type="compositionally biased region" description="Polar residues" evidence="1">
    <location>
        <begin position="39"/>
        <end position="59"/>
    </location>
</feature>
<accession>A0A2N5UBP8</accession>
<reference evidence="3 4" key="1">
    <citation type="submission" date="2017-11" db="EMBL/GenBank/DDBJ databases">
        <title>De novo assembly and phasing of dikaryotic genomes from two isolates of Puccinia coronata f. sp. avenae, the causal agent of oat crown rust.</title>
        <authorList>
            <person name="Miller M.E."/>
            <person name="Zhang Y."/>
            <person name="Omidvar V."/>
            <person name="Sperschneider J."/>
            <person name="Schwessinger B."/>
            <person name="Raley C."/>
            <person name="Palmer J.M."/>
            <person name="Garnica D."/>
            <person name="Upadhyaya N."/>
            <person name="Rathjen J."/>
            <person name="Taylor J.M."/>
            <person name="Park R.F."/>
            <person name="Dodds P.N."/>
            <person name="Hirsch C.D."/>
            <person name="Kianian S.F."/>
            <person name="Figueroa M."/>
        </authorList>
    </citation>
    <scope>NUCLEOTIDE SEQUENCE [LARGE SCALE GENOMIC DNA]</scope>
    <source>
        <strain evidence="3">12SD80</strain>
    </source>
</reference>
<gene>
    <name evidence="3" type="ORF">PCASD_11221</name>
    <name evidence="2" type="ORF">PCASD_23915</name>
</gene>
<evidence type="ECO:0000313" key="3">
    <source>
        <dbReference type="EMBL" id="PLW35165.1"/>
    </source>
</evidence>
<dbReference type="EMBL" id="PGCI01000183">
    <property type="protein sequence ID" value="PLW35165.1"/>
    <property type="molecule type" value="Genomic_DNA"/>
</dbReference>
<feature type="region of interest" description="Disordered" evidence="1">
    <location>
        <begin position="37"/>
        <end position="93"/>
    </location>
</feature>
<dbReference type="Proteomes" id="UP000235392">
    <property type="component" value="Unassembled WGS sequence"/>
</dbReference>
<dbReference type="AlphaFoldDB" id="A0A2N5UBP8"/>
<name>A0A2N5UBP8_9BASI</name>
<comment type="caution">
    <text evidence="3">The sequence shown here is derived from an EMBL/GenBank/DDBJ whole genome shotgun (WGS) entry which is preliminary data.</text>
</comment>
<organism evidence="3 4">
    <name type="scientific">Puccinia coronata f. sp. avenae</name>
    <dbReference type="NCBI Taxonomy" id="200324"/>
    <lineage>
        <taxon>Eukaryota</taxon>
        <taxon>Fungi</taxon>
        <taxon>Dikarya</taxon>
        <taxon>Basidiomycota</taxon>
        <taxon>Pucciniomycotina</taxon>
        <taxon>Pucciniomycetes</taxon>
        <taxon>Pucciniales</taxon>
        <taxon>Pucciniaceae</taxon>
        <taxon>Puccinia</taxon>
    </lineage>
</organism>
<evidence type="ECO:0000256" key="1">
    <source>
        <dbReference type="SAM" id="MobiDB-lite"/>
    </source>
</evidence>
<dbReference type="EMBL" id="PGCI01001277">
    <property type="protein sequence ID" value="PLW05923.1"/>
    <property type="molecule type" value="Genomic_DNA"/>
</dbReference>
<sequence>MQYKLNGKWHSGNLINARAAHHHLLEDQATSKALAANTECPTSPGNTSSLDQNAAMQDNGSDEDGALAAVTKSLSSTHIDPARPPQGLPKGYL</sequence>